<dbReference type="PANTHER" id="PTHR35351">
    <property type="entry name" value="GERMINAL CENTER-ASSOCIATED SIGNALING AND MOTILITY-LIKE PROTEIN"/>
    <property type="match status" value="1"/>
</dbReference>
<keyword evidence="2" id="KW-1185">Reference proteome</keyword>
<evidence type="ECO:0000256" key="1">
    <source>
        <dbReference type="SAM" id="MobiDB-lite"/>
    </source>
</evidence>
<dbReference type="GO" id="GO:2000402">
    <property type="term" value="P:negative regulation of lymphocyte migration"/>
    <property type="evidence" value="ECO:0007669"/>
    <property type="project" value="TreeGrafter"/>
</dbReference>
<gene>
    <name evidence="3" type="primary">Gcsam</name>
</gene>
<name>A0A1S3G5M7_DIPOR</name>
<proteinExistence type="predicted"/>
<dbReference type="InterPro" id="IPR031364">
    <property type="entry name" value="GC_assoc_lym"/>
</dbReference>
<evidence type="ECO:0000313" key="3">
    <source>
        <dbReference type="RefSeq" id="XP_012883980.1"/>
    </source>
</evidence>
<feature type="region of interest" description="Disordered" evidence="1">
    <location>
        <begin position="130"/>
        <end position="155"/>
    </location>
</feature>
<organism evidence="2 3">
    <name type="scientific">Dipodomys ordii</name>
    <name type="common">Ord's kangaroo rat</name>
    <dbReference type="NCBI Taxonomy" id="10020"/>
    <lineage>
        <taxon>Eukaryota</taxon>
        <taxon>Metazoa</taxon>
        <taxon>Chordata</taxon>
        <taxon>Craniata</taxon>
        <taxon>Vertebrata</taxon>
        <taxon>Euteleostomi</taxon>
        <taxon>Mammalia</taxon>
        <taxon>Eutheria</taxon>
        <taxon>Euarchontoglires</taxon>
        <taxon>Glires</taxon>
        <taxon>Rodentia</taxon>
        <taxon>Castorimorpha</taxon>
        <taxon>Heteromyidae</taxon>
        <taxon>Dipodomyinae</taxon>
        <taxon>Dipodomys</taxon>
    </lineage>
</organism>
<dbReference type="RefSeq" id="XP_012883980.1">
    <property type="nucleotide sequence ID" value="XM_013028526.1"/>
</dbReference>
<protein>
    <submittedName>
        <fullName evidence="3">Germinal center-associated signaling and motility protein</fullName>
    </submittedName>
</protein>
<dbReference type="Proteomes" id="UP000081671">
    <property type="component" value="Unplaced"/>
</dbReference>
<dbReference type="KEGG" id="dord:105994893"/>
<dbReference type="AlphaFoldDB" id="A0A1S3G5M7"/>
<dbReference type="GO" id="GO:0050855">
    <property type="term" value="P:regulation of B cell receptor signaling pathway"/>
    <property type="evidence" value="ECO:0007669"/>
    <property type="project" value="InterPro"/>
</dbReference>
<sequence length="155" mass="17886">MGNNLQRGDRCQQNTQETPWNLRFQNMKQRTPRCWVHHSTEGCFCLPWKKGRTLKARQSSPKGNVRVTPVPIQTPTEELCYVLINHSAFRKQPSGNSAEVYYENISYKAERPWESLGGTETEYSLVHVPSTPRYPPHPEGDYDLLMPSKNSHSLQ</sequence>
<dbReference type="OrthoDB" id="9829486at2759"/>
<accession>A0A1S3G5M7</accession>
<dbReference type="CTD" id="257144"/>
<dbReference type="GeneID" id="105994893"/>
<dbReference type="InParanoid" id="A0A1S3G5M7"/>
<evidence type="ECO:0000313" key="2">
    <source>
        <dbReference type="Proteomes" id="UP000081671"/>
    </source>
</evidence>
<reference evidence="3" key="1">
    <citation type="submission" date="2025-08" db="UniProtKB">
        <authorList>
            <consortium name="RefSeq"/>
        </authorList>
    </citation>
    <scope>IDENTIFICATION</scope>
    <source>
        <tissue evidence="3">Kidney</tissue>
    </source>
</reference>
<dbReference type="FunCoup" id="A0A1S3G5M7">
    <property type="interactions" value="8"/>
</dbReference>
<dbReference type="PANTHER" id="PTHR35351:SF2">
    <property type="entry name" value="GERMINAL CENTER-ASSOCIATED SIGNALING AND MOTILITY PROTEIN"/>
    <property type="match status" value="1"/>
</dbReference>
<dbReference type="Pfam" id="PF15666">
    <property type="entry name" value="HGAL"/>
    <property type="match status" value="1"/>
</dbReference>